<feature type="region of interest" description="Disordered" evidence="1">
    <location>
        <begin position="1"/>
        <end position="22"/>
    </location>
</feature>
<feature type="region of interest" description="Disordered" evidence="1">
    <location>
        <begin position="35"/>
        <end position="73"/>
    </location>
</feature>
<dbReference type="AlphaFoldDB" id="A0A4Z2EJ67"/>
<dbReference type="Proteomes" id="UP000314294">
    <property type="component" value="Unassembled WGS sequence"/>
</dbReference>
<feature type="compositionally biased region" description="Polar residues" evidence="1">
    <location>
        <begin position="12"/>
        <end position="22"/>
    </location>
</feature>
<gene>
    <name evidence="2" type="ORF">EYF80_061043</name>
</gene>
<keyword evidence="3" id="KW-1185">Reference proteome</keyword>
<evidence type="ECO:0000313" key="3">
    <source>
        <dbReference type="Proteomes" id="UP000314294"/>
    </source>
</evidence>
<sequence length="199" mass="21672">MNDKQDRPGGSPQDTGCTQHISPYTTLGAMITGLTDTTPRHVSGDALGGLLRRPGPQGGVGDRGLRAAGAERKPVGGRLAARVPELLVDPRVLSHVGGRGGVEDQAHEKEDEGQQPSEYERVTGVRPSLDLLSPHEGFLAWKRKRPQKKPYRSAVSRERLTEVALVLLITIGMKLYRPNMKALKATYRKPADSQRRGGR</sequence>
<evidence type="ECO:0000256" key="1">
    <source>
        <dbReference type="SAM" id="MobiDB-lite"/>
    </source>
</evidence>
<comment type="caution">
    <text evidence="2">The sequence shown here is derived from an EMBL/GenBank/DDBJ whole genome shotgun (WGS) entry which is preliminary data.</text>
</comment>
<protein>
    <submittedName>
        <fullName evidence="2">Uncharacterized protein</fullName>
    </submittedName>
</protein>
<accession>A0A4Z2EJ67</accession>
<organism evidence="2 3">
    <name type="scientific">Liparis tanakae</name>
    <name type="common">Tanaka's snailfish</name>
    <dbReference type="NCBI Taxonomy" id="230148"/>
    <lineage>
        <taxon>Eukaryota</taxon>
        <taxon>Metazoa</taxon>
        <taxon>Chordata</taxon>
        <taxon>Craniata</taxon>
        <taxon>Vertebrata</taxon>
        <taxon>Euteleostomi</taxon>
        <taxon>Actinopterygii</taxon>
        <taxon>Neopterygii</taxon>
        <taxon>Teleostei</taxon>
        <taxon>Neoteleostei</taxon>
        <taxon>Acanthomorphata</taxon>
        <taxon>Eupercaria</taxon>
        <taxon>Perciformes</taxon>
        <taxon>Cottioidei</taxon>
        <taxon>Cottales</taxon>
        <taxon>Liparidae</taxon>
        <taxon>Liparis</taxon>
    </lineage>
</organism>
<dbReference type="EMBL" id="SRLO01006408">
    <property type="protein sequence ID" value="TNN28808.1"/>
    <property type="molecule type" value="Genomic_DNA"/>
</dbReference>
<feature type="compositionally biased region" description="Basic and acidic residues" evidence="1">
    <location>
        <begin position="63"/>
        <end position="73"/>
    </location>
</feature>
<evidence type="ECO:0000313" key="2">
    <source>
        <dbReference type="EMBL" id="TNN28808.1"/>
    </source>
</evidence>
<feature type="region of interest" description="Disordered" evidence="1">
    <location>
        <begin position="94"/>
        <end position="120"/>
    </location>
</feature>
<reference evidence="2 3" key="1">
    <citation type="submission" date="2019-03" db="EMBL/GenBank/DDBJ databases">
        <title>First draft genome of Liparis tanakae, snailfish: a comprehensive survey of snailfish specific genes.</title>
        <authorList>
            <person name="Kim W."/>
            <person name="Song I."/>
            <person name="Jeong J.-H."/>
            <person name="Kim D."/>
            <person name="Kim S."/>
            <person name="Ryu S."/>
            <person name="Song J.Y."/>
            <person name="Lee S.K."/>
        </authorList>
    </citation>
    <scope>NUCLEOTIDE SEQUENCE [LARGE SCALE GENOMIC DNA]</scope>
    <source>
        <tissue evidence="2">Muscle</tissue>
    </source>
</reference>
<feature type="compositionally biased region" description="Basic and acidic residues" evidence="1">
    <location>
        <begin position="101"/>
        <end position="120"/>
    </location>
</feature>
<name>A0A4Z2EJ67_9TELE</name>
<proteinExistence type="predicted"/>